<evidence type="ECO:0000313" key="1">
    <source>
        <dbReference type="EMBL" id="KAI4389970.1"/>
    </source>
</evidence>
<protein>
    <submittedName>
        <fullName evidence="1">Uncharacterized protein</fullName>
    </submittedName>
</protein>
<keyword evidence="2" id="KW-1185">Reference proteome</keyword>
<accession>A0ACB9SEX7</accession>
<proteinExistence type="predicted"/>
<organism evidence="1 2">
    <name type="scientific">Melastoma candidum</name>
    <dbReference type="NCBI Taxonomy" id="119954"/>
    <lineage>
        <taxon>Eukaryota</taxon>
        <taxon>Viridiplantae</taxon>
        <taxon>Streptophyta</taxon>
        <taxon>Embryophyta</taxon>
        <taxon>Tracheophyta</taxon>
        <taxon>Spermatophyta</taxon>
        <taxon>Magnoliopsida</taxon>
        <taxon>eudicotyledons</taxon>
        <taxon>Gunneridae</taxon>
        <taxon>Pentapetalae</taxon>
        <taxon>rosids</taxon>
        <taxon>malvids</taxon>
        <taxon>Myrtales</taxon>
        <taxon>Melastomataceae</taxon>
        <taxon>Melastomatoideae</taxon>
        <taxon>Melastomateae</taxon>
        <taxon>Melastoma</taxon>
    </lineage>
</organism>
<reference evidence="2" key="1">
    <citation type="journal article" date="2023" name="Front. Plant Sci.">
        <title>Chromosomal-level genome assembly of Melastoma candidum provides insights into trichome evolution.</title>
        <authorList>
            <person name="Zhong Y."/>
            <person name="Wu W."/>
            <person name="Sun C."/>
            <person name="Zou P."/>
            <person name="Liu Y."/>
            <person name="Dai S."/>
            <person name="Zhou R."/>
        </authorList>
    </citation>
    <scope>NUCLEOTIDE SEQUENCE [LARGE SCALE GENOMIC DNA]</scope>
</reference>
<dbReference type="Proteomes" id="UP001057402">
    <property type="component" value="Chromosome 1"/>
</dbReference>
<dbReference type="EMBL" id="CM042880">
    <property type="protein sequence ID" value="KAI4389970.1"/>
    <property type="molecule type" value="Genomic_DNA"/>
</dbReference>
<comment type="caution">
    <text evidence="1">The sequence shown here is derived from an EMBL/GenBank/DDBJ whole genome shotgun (WGS) entry which is preliminary data.</text>
</comment>
<evidence type="ECO:0000313" key="2">
    <source>
        <dbReference type="Proteomes" id="UP001057402"/>
    </source>
</evidence>
<sequence length="650" mass="72215">MKVSVKSKRERLKRLSLVGGKNSSSDAMSAVVGVNNDDGPHGNVKRLKLSKKSLNGCKVAGKTSVPRKLRTVSEFCNKKLSFIENAESVDLFRTRLLLSETVFLRDGGPKNTKGGFKGEFLLAMKKRGCEYPSPTSTIMEKPCNSTLEDRPPKQNGDKKSKKDANLNWSPRKSPCVPMTKDEKEVAEILFAMPSMFTAKETRHYSAQASKVVWSEVKECSAPALEGRRIESDMGALLMTHEVVSTSVNDGKHGEETKRVMNEDESVIQRTYMQTKHVCEESNQCEEPLPRLGREMSNDKMQISCSVGFNSGPCIGFGSQQPRETMPAFDRGTPEFTNGLASCHGSQLQCPGIFKGFAGEDSCAWPFGVTIISNERSNPQQMSISKMPAWIDATVHYRNPSSRGLNHSKASENAVGRISRKRCATHVWIGYLIQELKGEGDKGSASMIQMYKKQEMNADRELHMQASLSRLRNFSSNSVSLANHMEAKHKQTPAEVKKGIPFLETPKETQFRDLFPEIYKQDKQVFDFLSLSNGEGGFDANTLKGGTRTGLQQVGQQLPTTVGSSGPRFLQKGSRVWSKEEQQPQQLLLQQMLWAAMAYPQGPLPPPGSEILLRRAPAAIALKRLLPEREESFTDSRVVEFGDLKLHIGQM</sequence>
<name>A0ACB9SEX7_9MYRT</name>
<gene>
    <name evidence="1" type="ORF">MLD38_002129</name>
</gene>